<reference evidence="1 2" key="1">
    <citation type="submission" date="2019-05" db="EMBL/GenBank/DDBJ databases">
        <title>Another draft genome of Portunus trituberculatus and its Hox gene families provides insights of decapod evolution.</title>
        <authorList>
            <person name="Jeong J.-H."/>
            <person name="Song I."/>
            <person name="Kim S."/>
            <person name="Choi T."/>
            <person name="Kim D."/>
            <person name="Ryu S."/>
            <person name="Kim W."/>
        </authorList>
    </citation>
    <scope>NUCLEOTIDE SEQUENCE [LARGE SCALE GENOMIC DNA]</scope>
    <source>
        <tissue evidence="1">Muscle</tissue>
    </source>
</reference>
<dbReference type="AlphaFoldDB" id="A0A5B7I4G8"/>
<name>A0A5B7I4G8_PORTR</name>
<organism evidence="1 2">
    <name type="scientific">Portunus trituberculatus</name>
    <name type="common">Swimming crab</name>
    <name type="synonym">Neptunus trituberculatus</name>
    <dbReference type="NCBI Taxonomy" id="210409"/>
    <lineage>
        <taxon>Eukaryota</taxon>
        <taxon>Metazoa</taxon>
        <taxon>Ecdysozoa</taxon>
        <taxon>Arthropoda</taxon>
        <taxon>Crustacea</taxon>
        <taxon>Multicrustacea</taxon>
        <taxon>Malacostraca</taxon>
        <taxon>Eumalacostraca</taxon>
        <taxon>Eucarida</taxon>
        <taxon>Decapoda</taxon>
        <taxon>Pleocyemata</taxon>
        <taxon>Brachyura</taxon>
        <taxon>Eubrachyura</taxon>
        <taxon>Portunoidea</taxon>
        <taxon>Portunidae</taxon>
        <taxon>Portuninae</taxon>
        <taxon>Portunus</taxon>
    </lineage>
</organism>
<protein>
    <submittedName>
        <fullName evidence="1">Uncharacterized protein</fullName>
    </submittedName>
</protein>
<evidence type="ECO:0000313" key="2">
    <source>
        <dbReference type="Proteomes" id="UP000324222"/>
    </source>
</evidence>
<gene>
    <name evidence="1" type="ORF">E2C01_070757</name>
</gene>
<dbReference type="EMBL" id="VSRR010043149">
    <property type="protein sequence ID" value="MPC76347.1"/>
    <property type="molecule type" value="Genomic_DNA"/>
</dbReference>
<accession>A0A5B7I4G8</accession>
<sequence length="72" mass="7846">MDEVSSAPPLLCLSSLRLTSPLNPFCTGTPFYLEICVAVDHSIDIRKGVWRALVKLNTEVTVSKQSIAVVKS</sequence>
<dbReference type="Proteomes" id="UP000324222">
    <property type="component" value="Unassembled WGS sequence"/>
</dbReference>
<comment type="caution">
    <text evidence="1">The sequence shown here is derived from an EMBL/GenBank/DDBJ whole genome shotgun (WGS) entry which is preliminary data.</text>
</comment>
<proteinExistence type="predicted"/>
<keyword evidence="2" id="KW-1185">Reference proteome</keyword>
<evidence type="ECO:0000313" key="1">
    <source>
        <dbReference type="EMBL" id="MPC76347.1"/>
    </source>
</evidence>